<dbReference type="InterPro" id="IPR032686">
    <property type="entry name" value="PFO_beta_C"/>
</dbReference>
<dbReference type="OrthoDB" id="9775140at2"/>
<dbReference type="InterPro" id="IPR011766">
    <property type="entry name" value="TPP_enzyme_TPP-bd"/>
</dbReference>
<feature type="domain" description="Pyruvate ferredoxin oxidoreductase beta subunit C-terminal" evidence="11">
    <location>
        <begin position="199"/>
        <end position="262"/>
    </location>
</feature>
<keyword evidence="9" id="KW-0786">Thiamine pyrophosphate</keyword>
<evidence type="ECO:0000313" key="12">
    <source>
        <dbReference type="EMBL" id="SDY29117.1"/>
    </source>
</evidence>
<keyword evidence="7" id="KW-0408">Iron</keyword>
<keyword evidence="13" id="KW-1185">Reference proteome</keyword>
<comment type="cofactor">
    <cofactor evidence="1">
        <name>Mg(2+)</name>
        <dbReference type="ChEBI" id="CHEBI:18420"/>
    </cofactor>
</comment>
<proteinExistence type="predicted"/>
<dbReference type="SUPFAM" id="SSF52518">
    <property type="entry name" value="Thiamin diphosphate-binding fold (THDP-binding)"/>
    <property type="match status" value="1"/>
</dbReference>
<dbReference type="Pfam" id="PF12367">
    <property type="entry name" value="PFO_beta_C"/>
    <property type="match status" value="1"/>
</dbReference>
<evidence type="ECO:0000259" key="11">
    <source>
        <dbReference type="Pfam" id="PF12367"/>
    </source>
</evidence>
<dbReference type="Proteomes" id="UP000199230">
    <property type="component" value="Unassembled WGS sequence"/>
</dbReference>
<dbReference type="GO" id="GO:0030976">
    <property type="term" value="F:thiamine pyrophosphate binding"/>
    <property type="evidence" value="ECO:0007669"/>
    <property type="project" value="InterPro"/>
</dbReference>
<name>A0A1H3IND5_9FIRM</name>
<feature type="domain" description="Thiamine pyrophosphate enzyme TPP-binding" evidence="10">
    <location>
        <begin position="51"/>
        <end position="195"/>
    </location>
</feature>
<evidence type="ECO:0000256" key="7">
    <source>
        <dbReference type="ARBA" id="ARBA00023004"/>
    </source>
</evidence>
<keyword evidence="8" id="KW-0411">Iron-sulfur</keyword>
<dbReference type="STRING" id="159292.SAMN05192546_101220"/>
<evidence type="ECO:0000256" key="3">
    <source>
        <dbReference type="ARBA" id="ARBA00001966"/>
    </source>
</evidence>
<protein>
    <submittedName>
        <fullName evidence="12">2-oxoglutarate ferredoxin oxidoreductase subunit beta</fullName>
    </submittedName>
</protein>
<dbReference type="EMBL" id="FNPV01000001">
    <property type="protein sequence ID" value="SDY29117.1"/>
    <property type="molecule type" value="Genomic_DNA"/>
</dbReference>
<evidence type="ECO:0000313" key="13">
    <source>
        <dbReference type="Proteomes" id="UP000199230"/>
    </source>
</evidence>
<evidence type="ECO:0000256" key="9">
    <source>
        <dbReference type="ARBA" id="ARBA00023052"/>
    </source>
</evidence>
<evidence type="ECO:0000256" key="2">
    <source>
        <dbReference type="ARBA" id="ARBA00001964"/>
    </source>
</evidence>
<dbReference type="PANTHER" id="PTHR48084:SF4">
    <property type="entry name" value="2-OXOGLUTARATE OXIDOREDUCTASE SUBUNIT KORB"/>
    <property type="match status" value="1"/>
</dbReference>
<dbReference type="GO" id="GO:0045333">
    <property type="term" value="P:cellular respiration"/>
    <property type="evidence" value="ECO:0007669"/>
    <property type="project" value="UniProtKB-ARBA"/>
</dbReference>
<dbReference type="CDD" id="cd03375">
    <property type="entry name" value="TPP_OGFOR"/>
    <property type="match status" value="1"/>
</dbReference>
<dbReference type="InterPro" id="IPR011896">
    <property type="entry name" value="OFOB"/>
</dbReference>
<dbReference type="InterPro" id="IPR029061">
    <property type="entry name" value="THDP-binding"/>
</dbReference>
<dbReference type="RefSeq" id="WP_093310049.1">
    <property type="nucleotide sequence ID" value="NZ_FNPV01000001.1"/>
</dbReference>
<evidence type="ECO:0000256" key="4">
    <source>
        <dbReference type="ARBA" id="ARBA00022723"/>
    </source>
</evidence>
<dbReference type="GO" id="GO:0016625">
    <property type="term" value="F:oxidoreductase activity, acting on the aldehyde or oxo group of donors, iron-sulfur protein as acceptor"/>
    <property type="evidence" value="ECO:0007669"/>
    <property type="project" value="UniProtKB-ARBA"/>
</dbReference>
<dbReference type="Gene3D" id="3.40.50.970">
    <property type="match status" value="1"/>
</dbReference>
<organism evidence="12 13">
    <name type="scientific">Tindallia californiensis</name>
    <dbReference type="NCBI Taxonomy" id="159292"/>
    <lineage>
        <taxon>Bacteria</taxon>
        <taxon>Bacillati</taxon>
        <taxon>Bacillota</taxon>
        <taxon>Clostridia</taxon>
        <taxon>Peptostreptococcales</taxon>
        <taxon>Tindalliaceae</taxon>
        <taxon>Tindallia</taxon>
    </lineage>
</organism>
<dbReference type="Pfam" id="PF02775">
    <property type="entry name" value="TPP_enzyme_C"/>
    <property type="match status" value="1"/>
</dbReference>
<comment type="cofactor">
    <cofactor evidence="2">
        <name>thiamine diphosphate</name>
        <dbReference type="ChEBI" id="CHEBI:58937"/>
    </cofactor>
</comment>
<evidence type="ECO:0000256" key="1">
    <source>
        <dbReference type="ARBA" id="ARBA00001946"/>
    </source>
</evidence>
<sequence>MTDVKCFHSTDPSAWCPGCGNHALLAALKEALAQLNKNPHEVLVCSGIGQAAKTPHYINANGFNGLHGRALPPAFGAKVANKDLTVIINTGDGDSYGEGGNHFIHNMRRNLDVAHFVHDNMIYGLTKGQASPTTEISHTTEIQTEGVTLDPIKPLALAITIGATFVARGFVGEREQLIDLMKQAITHPGYALLDIFQPCVVFNKINTFQWYKEKTYKLSEDYNPSDKQQALQKAFEWKDGIPLGVLYQEKRPTYTEQRKVLKDGPALVDRDLSPDRVTAFFDDFR</sequence>
<evidence type="ECO:0000256" key="8">
    <source>
        <dbReference type="ARBA" id="ARBA00023014"/>
    </source>
</evidence>
<comment type="cofactor">
    <cofactor evidence="3">
        <name>[4Fe-4S] cluster</name>
        <dbReference type="ChEBI" id="CHEBI:49883"/>
    </cofactor>
</comment>
<dbReference type="GO" id="GO:0046872">
    <property type="term" value="F:metal ion binding"/>
    <property type="evidence" value="ECO:0007669"/>
    <property type="project" value="UniProtKB-KW"/>
</dbReference>
<gene>
    <name evidence="12" type="ORF">SAMN05192546_101220</name>
</gene>
<reference evidence="12 13" key="1">
    <citation type="submission" date="2016-10" db="EMBL/GenBank/DDBJ databases">
        <authorList>
            <person name="de Groot N.N."/>
        </authorList>
    </citation>
    <scope>NUCLEOTIDE SEQUENCE [LARGE SCALE GENOMIC DNA]</scope>
    <source>
        <strain evidence="12 13">APO</strain>
    </source>
</reference>
<accession>A0A1H3IND5</accession>
<keyword evidence="5" id="KW-0460">Magnesium</keyword>
<keyword evidence="4" id="KW-0479">Metal-binding</keyword>
<dbReference type="PANTHER" id="PTHR48084">
    <property type="entry name" value="2-OXOGLUTARATE OXIDOREDUCTASE SUBUNIT KORB-RELATED"/>
    <property type="match status" value="1"/>
</dbReference>
<evidence type="ECO:0000256" key="5">
    <source>
        <dbReference type="ARBA" id="ARBA00022842"/>
    </source>
</evidence>
<keyword evidence="6" id="KW-0560">Oxidoreductase</keyword>
<evidence type="ECO:0000256" key="6">
    <source>
        <dbReference type="ARBA" id="ARBA00023002"/>
    </source>
</evidence>
<dbReference type="InterPro" id="IPR051457">
    <property type="entry name" value="2-oxoacid:Fd_oxidoreductase"/>
</dbReference>
<dbReference type="NCBIfam" id="TIGR02177">
    <property type="entry name" value="PorB_KorB"/>
    <property type="match status" value="1"/>
</dbReference>
<dbReference type="GO" id="GO:0051536">
    <property type="term" value="F:iron-sulfur cluster binding"/>
    <property type="evidence" value="ECO:0007669"/>
    <property type="project" value="UniProtKB-KW"/>
</dbReference>
<evidence type="ECO:0000259" key="10">
    <source>
        <dbReference type="Pfam" id="PF02775"/>
    </source>
</evidence>
<dbReference type="AlphaFoldDB" id="A0A1H3IND5"/>